<feature type="non-terminal residue" evidence="1">
    <location>
        <position position="1"/>
    </location>
</feature>
<dbReference type="EMBL" id="UINC01001519">
    <property type="protein sequence ID" value="SUZ82708.1"/>
    <property type="molecule type" value="Genomic_DNA"/>
</dbReference>
<reference evidence="1" key="1">
    <citation type="submission" date="2018-05" db="EMBL/GenBank/DDBJ databases">
        <authorList>
            <person name="Lanie J.A."/>
            <person name="Ng W.-L."/>
            <person name="Kazmierczak K.M."/>
            <person name="Andrzejewski T.M."/>
            <person name="Davidsen T.M."/>
            <person name="Wayne K.J."/>
            <person name="Tettelin H."/>
            <person name="Glass J.I."/>
            <person name="Rusch D."/>
            <person name="Podicherti R."/>
            <person name="Tsui H.-C.T."/>
            <person name="Winkler M.E."/>
        </authorList>
    </citation>
    <scope>NUCLEOTIDE SEQUENCE</scope>
</reference>
<dbReference type="SUPFAM" id="SSF56300">
    <property type="entry name" value="Metallo-dependent phosphatases"/>
    <property type="match status" value="1"/>
</dbReference>
<name>A0A381QVR6_9ZZZZ</name>
<gene>
    <name evidence="1" type="ORF">METZ01_LOCUS35562</name>
</gene>
<accession>A0A381QVR6</accession>
<evidence type="ECO:0008006" key="2">
    <source>
        <dbReference type="Google" id="ProtNLM"/>
    </source>
</evidence>
<proteinExistence type="predicted"/>
<organism evidence="1">
    <name type="scientific">marine metagenome</name>
    <dbReference type="NCBI Taxonomy" id="408172"/>
    <lineage>
        <taxon>unclassified sequences</taxon>
        <taxon>metagenomes</taxon>
        <taxon>ecological metagenomes</taxon>
    </lineage>
</organism>
<dbReference type="AlphaFoldDB" id="A0A381QVR6"/>
<protein>
    <recommendedName>
        <fullName evidence="2">Calcineurin-like phosphoesterase domain-containing protein</fullName>
    </recommendedName>
</protein>
<evidence type="ECO:0000313" key="1">
    <source>
        <dbReference type="EMBL" id="SUZ82708.1"/>
    </source>
</evidence>
<dbReference type="InterPro" id="IPR029052">
    <property type="entry name" value="Metallo-depent_PP-like"/>
</dbReference>
<sequence>VVLVPPGVAGDARLVDIVSRRNIDVVINGHDHNRSRPGNNKVRVRSLVGSSGHPFHRAVHSTVEPFPKTNTGREFLDMRDGTTIEATGLA</sequence>